<dbReference type="Pfam" id="PF00701">
    <property type="entry name" value="DHDPS"/>
    <property type="match status" value="1"/>
</dbReference>
<dbReference type="InterPro" id="IPR013785">
    <property type="entry name" value="Aldolase_TIM"/>
</dbReference>
<dbReference type="InterPro" id="IPR002220">
    <property type="entry name" value="DapA-like"/>
</dbReference>
<keyword evidence="7" id="KW-1185">Reference proteome</keyword>
<evidence type="ECO:0000256" key="4">
    <source>
        <dbReference type="PIRSR" id="PIRSR001365-1"/>
    </source>
</evidence>
<evidence type="ECO:0000256" key="1">
    <source>
        <dbReference type="ARBA" id="ARBA00023239"/>
    </source>
</evidence>
<gene>
    <name evidence="6" type="ORF">CEE69_01055</name>
</gene>
<dbReference type="AlphaFoldDB" id="A0A2G1WDB6"/>
<dbReference type="PANTHER" id="PTHR42849">
    <property type="entry name" value="N-ACETYLNEURAMINATE LYASE"/>
    <property type="match status" value="1"/>
</dbReference>
<dbReference type="GO" id="GO:0005829">
    <property type="term" value="C:cytosol"/>
    <property type="evidence" value="ECO:0007669"/>
    <property type="project" value="TreeGrafter"/>
</dbReference>
<evidence type="ECO:0000313" key="7">
    <source>
        <dbReference type="Proteomes" id="UP000225740"/>
    </source>
</evidence>
<dbReference type="GO" id="GO:0019262">
    <property type="term" value="P:N-acetylneuraminate catabolic process"/>
    <property type="evidence" value="ECO:0007669"/>
    <property type="project" value="TreeGrafter"/>
</dbReference>
<keyword evidence="1 3" id="KW-0456">Lyase</keyword>
<protein>
    <submittedName>
        <fullName evidence="6">Dihydrodipicolinate synthase family protein</fullName>
    </submittedName>
</protein>
<dbReference type="SUPFAM" id="SSF51569">
    <property type="entry name" value="Aldolase"/>
    <property type="match status" value="1"/>
</dbReference>
<proteinExistence type="inferred from homology"/>
<dbReference type="OrthoDB" id="9782828at2"/>
<sequence length="307" mass="33303">MIHGIIPPLVTPLADRDRLDVSGVERLLGQQLSAGVDGVFILGTTGEGPSLSDDVQHAMIDETSTVVDQQVPIYVGITDTSLVRAIKLAEFAADQGAEAVVAAPPFYFPAGQTELQNWFRELADSLPLPLLLYNMPSCVKISIEVDTLRALIEHENIVGLKDSSGDLKYFAQAVEVAATRESWPVLMGPEAKLVEAMRLGAAGGVTGGANLFPKLFTDLFAAITNGEQAEVDRLQQIVVELQDLYMFGKYGSSYLKGLKCAMELSGICSGQLAAPFDAFKEPQREQVHQWLTEFSKRTLLDETMTQG</sequence>
<dbReference type="PRINTS" id="PR00146">
    <property type="entry name" value="DHPICSNTHASE"/>
</dbReference>
<dbReference type="CDD" id="cd00408">
    <property type="entry name" value="DHDPS-like"/>
    <property type="match status" value="1"/>
</dbReference>
<comment type="caution">
    <text evidence="6">The sequence shown here is derived from an EMBL/GenBank/DDBJ whole genome shotgun (WGS) entry which is preliminary data.</text>
</comment>
<evidence type="ECO:0000256" key="3">
    <source>
        <dbReference type="PIRNR" id="PIRNR001365"/>
    </source>
</evidence>
<dbReference type="GeneID" id="90606888"/>
<dbReference type="EMBL" id="NIZW01000001">
    <property type="protein sequence ID" value="PHQ36996.1"/>
    <property type="molecule type" value="Genomic_DNA"/>
</dbReference>
<dbReference type="GO" id="GO:0008747">
    <property type="term" value="F:N-acetylneuraminate lyase activity"/>
    <property type="evidence" value="ECO:0007669"/>
    <property type="project" value="TreeGrafter"/>
</dbReference>
<evidence type="ECO:0000256" key="5">
    <source>
        <dbReference type="PIRSR" id="PIRSR001365-2"/>
    </source>
</evidence>
<organism evidence="6 7">
    <name type="scientific">Rhodopirellula bahusiensis</name>
    <dbReference type="NCBI Taxonomy" id="2014065"/>
    <lineage>
        <taxon>Bacteria</taxon>
        <taxon>Pseudomonadati</taxon>
        <taxon>Planctomycetota</taxon>
        <taxon>Planctomycetia</taxon>
        <taxon>Pirellulales</taxon>
        <taxon>Pirellulaceae</taxon>
        <taxon>Rhodopirellula</taxon>
    </lineage>
</organism>
<dbReference type="PIRSF" id="PIRSF001365">
    <property type="entry name" value="DHDPS"/>
    <property type="match status" value="1"/>
</dbReference>
<name>A0A2G1WDB6_9BACT</name>
<dbReference type="Proteomes" id="UP000225740">
    <property type="component" value="Unassembled WGS sequence"/>
</dbReference>
<dbReference type="RefSeq" id="WP_099258697.1">
    <property type="nucleotide sequence ID" value="NZ_NIZW01000001.1"/>
</dbReference>
<keyword evidence="2" id="KW-0704">Schiff base</keyword>
<feature type="binding site" evidence="5">
    <location>
        <position position="45"/>
    </location>
    <ligand>
        <name>pyruvate</name>
        <dbReference type="ChEBI" id="CHEBI:15361"/>
    </ligand>
</feature>
<dbReference type="PROSITE" id="PS00666">
    <property type="entry name" value="DHDPS_2"/>
    <property type="match status" value="1"/>
</dbReference>
<feature type="binding site" evidence="5">
    <location>
        <position position="205"/>
    </location>
    <ligand>
        <name>pyruvate</name>
        <dbReference type="ChEBI" id="CHEBI:15361"/>
    </ligand>
</feature>
<reference evidence="6 7" key="1">
    <citation type="submission" date="2017-06" db="EMBL/GenBank/DDBJ databases">
        <title>Description of Rhodopirellula bahusiensis sp. nov.</title>
        <authorList>
            <person name="Kizina J."/>
            <person name="Harder J."/>
        </authorList>
    </citation>
    <scope>NUCLEOTIDE SEQUENCE [LARGE SCALE GENOMIC DNA]</scope>
    <source>
        <strain evidence="6 7">SWK21</strain>
    </source>
</reference>
<comment type="similarity">
    <text evidence="3">Belongs to the DapA family.</text>
</comment>
<evidence type="ECO:0000256" key="2">
    <source>
        <dbReference type="ARBA" id="ARBA00023270"/>
    </source>
</evidence>
<evidence type="ECO:0000313" key="6">
    <source>
        <dbReference type="EMBL" id="PHQ36996.1"/>
    </source>
</evidence>
<dbReference type="Gene3D" id="3.20.20.70">
    <property type="entry name" value="Aldolase class I"/>
    <property type="match status" value="1"/>
</dbReference>
<dbReference type="PANTHER" id="PTHR42849:SF1">
    <property type="entry name" value="N-ACETYLNEURAMINATE LYASE"/>
    <property type="match status" value="1"/>
</dbReference>
<accession>A0A2G1WDB6</accession>
<feature type="active site" description="Proton donor/acceptor" evidence="4">
    <location>
        <position position="133"/>
    </location>
</feature>
<feature type="active site" description="Schiff-base intermediate with substrate" evidence="4">
    <location>
        <position position="161"/>
    </location>
</feature>
<dbReference type="InterPro" id="IPR020625">
    <property type="entry name" value="Schiff_base-form_aldolases_AS"/>
</dbReference>
<dbReference type="SMART" id="SM01130">
    <property type="entry name" value="DHDPS"/>
    <property type="match status" value="1"/>
</dbReference>